<proteinExistence type="predicted"/>
<dbReference type="InterPro" id="IPR013328">
    <property type="entry name" value="6PGD_dom2"/>
</dbReference>
<dbReference type="Gene3D" id="1.10.1040.10">
    <property type="entry name" value="N-(1-d-carboxylethyl)-l-norvaline Dehydrogenase, domain 2"/>
    <property type="match status" value="1"/>
</dbReference>
<dbReference type="PANTHER" id="PTHR43362">
    <property type="entry name" value="MANNITOL DEHYDROGENASE DSF1-RELATED"/>
    <property type="match status" value="1"/>
</dbReference>
<evidence type="ECO:0000259" key="3">
    <source>
        <dbReference type="Pfam" id="PF08125"/>
    </source>
</evidence>
<accession>A0ABV3RFT5</accession>
<keyword evidence="1 4" id="KW-0560">Oxidoreductase</keyword>
<dbReference type="InterPro" id="IPR013118">
    <property type="entry name" value="Mannitol_DH_C"/>
</dbReference>
<dbReference type="InterPro" id="IPR050988">
    <property type="entry name" value="Mannitol_DH/Oxidoreductase"/>
</dbReference>
<protein>
    <submittedName>
        <fullName evidence="4">Mannitol dehydrogenase family protein</fullName>
        <ecNumber evidence="4">1.1.1.-</ecNumber>
    </submittedName>
</protein>
<dbReference type="InterPro" id="IPR000669">
    <property type="entry name" value="Mannitol_DH"/>
</dbReference>
<name>A0ABV3RFT5_9SPHN</name>
<dbReference type="Proteomes" id="UP001556118">
    <property type="component" value="Unassembled WGS sequence"/>
</dbReference>
<dbReference type="Pfam" id="PF08125">
    <property type="entry name" value="Mannitol_dh_C"/>
    <property type="match status" value="1"/>
</dbReference>
<evidence type="ECO:0000313" key="5">
    <source>
        <dbReference type="Proteomes" id="UP001556118"/>
    </source>
</evidence>
<dbReference type="InterPro" id="IPR013131">
    <property type="entry name" value="Mannitol_DH_N"/>
</dbReference>
<sequence>MRLSPDTAGRLPSDISRFSYERDHQQGGIVHFGIGAFHRAHQAWYTDLAMDTGDKDWAITGVSLRSPSVAAQMNPQQGLFTVTERSAKGSRTRLMGAVREVLVAGTGSAALSSLLAAGETRIVSFTVTEKGYCRAPNGSLDLDLAAQGSFYPVLAEAMDVRRESGVQGFTLLSCDNLAQNGQQLHRLMSEYLTARAKHLLPWFEAECRCPSSMVDRIVPATTAEDRSALAAQLGMDDEAAVFTEAFTQWVIEDDFAAGRPAWDRVGAQLVADVEPYETAKLRMLNGSHSALAYLGLERGHVFVHQAIADAEVRTLVERLMREEAAPTVSAGPEQDLERYASSLMERFANPALNHRLEQIAMDGSQKIPQRWLDTLAEQARRGRSCPAILTALAAWLRHVRQHQRSADDPLVPELRRLWQQYGSRDIAQRVFGSGGLLASAWQPSQEDLAFLMTDLSRP</sequence>
<gene>
    <name evidence="4" type="ORF">ABUH87_14700</name>
</gene>
<feature type="domain" description="Mannitol dehydrogenase C-terminal" evidence="3">
    <location>
        <begin position="272"/>
        <end position="416"/>
    </location>
</feature>
<dbReference type="EC" id="1.1.1.-" evidence="4"/>
<dbReference type="RefSeq" id="WP_367774823.1">
    <property type="nucleotide sequence ID" value="NZ_JBFNXR010000052.1"/>
</dbReference>
<dbReference type="SUPFAM" id="SSF51735">
    <property type="entry name" value="NAD(P)-binding Rossmann-fold domains"/>
    <property type="match status" value="1"/>
</dbReference>
<dbReference type="InterPro" id="IPR036291">
    <property type="entry name" value="NAD(P)-bd_dom_sf"/>
</dbReference>
<comment type="caution">
    <text evidence="4">The sequence shown here is derived from an EMBL/GenBank/DDBJ whole genome shotgun (WGS) entry which is preliminary data.</text>
</comment>
<dbReference type="GO" id="GO:0016491">
    <property type="term" value="F:oxidoreductase activity"/>
    <property type="evidence" value="ECO:0007669"/>
    <property type="project" value="UniProtKB-KW"/>
</dbReference>
<organism evidence="4 5">
    <name type="scientific">Novosphingobium rhizovicinum</name>
    <dbReference type="NCBI Taxonomy" id="3228928"/>
    <lineage>
        <taxon>Bacteria</taxon>
        <taxon>Pseudomonadati</taxon>
        <taxon>Pseudomonadota</taxon>
        <taxon>Alphaproteobacteria</taxon>
        <taxon>Sphingomonadales</taxon>
        <taxon>Sphingomonadaceae</taxon>
        <taxon>Novosphingobium</taxon>
    </lineage>
</organism>
<evidence type="ECO:0000256" key="1">
    <source>
        <dbReference type="ARBA" id="ARBA00023002"/>
    </source>
</evidence>
<dbReference type="EMBL" id="JBFNXR010000052">
    <property type="protein sequence ID" value="MEW9856385.1"/>
    <property type="molecule type" value="Genomic_DNA"/>
</dbReference>
<evidence type="ECO:0000313" key="4">
    <source>
        <dbReference type="EMBL" id="MEW9856385.1"/>
    </source>
</evidence>
<dbReference type="InterPro" id="IPR008927">
    <property type="entry name" value="6-PGluconate_DH-like_C_sf"/>
</dbReference>
<keyword evidence="5" id="KW-1185">Reference proteome</keyword>
<dbReference type="SUPFAM" id="SSF48179">
    <property type="entry name" value="6-phosphogluconate dehydrogenase C-terminal domain-like"/>
    <property type="match status" value="1"/>
</dbReference>
<dbReference type="Gene3D" id="3.40.50.720">
    <property type="entry name" value="NAD(P)-binding Rossmann-like Domain"/>
    <property type="match status" value="1"/>
</dbReference>
<reference evidence="4 5" key="1">
    <citation type="submission" date="2024-06" db="EMBL/GenBank/DDBJ databases">
        <title>Novosphingobium rhizovicinus M1R2S20.</title>
        <authorList>
            <person name="Sun J.-Q."/>
        </authorList>
    </citation>
    <scope>NUCLEOTIDE SEQUENCE [LARGE SCALE GENOMIC DNA]</scope>
    <source>
        <strain evidence="4 5">M1R2S20</strain>
    </source>
</reference>
<dbReference type="PANTHER" id="PTHR43362:SF1">
    <property type="entry name" value="MANNITOL DEHYDROGENASE 2-RELATED"/>
    <property type="match status" value="1"/>
</dbReference>
<dbReference type="PRINTS" id="PR00084">
    <property type="entry name" value="MTLDHDRGNASE"/>
</dbReference>
<dbReference type="Pfam" id="PF01232">
    <property type="entry name" value="Mannitol_dh"/>
    <property type="match status" value="1"/>
</dbReference>
<evidence type="ECO:0000259" key="2">
    <source>
        <dbReference type="Pfam" id="PF01232"/>
    </source>
</evidence>
<feature type="domain" description="Mannitol dehydrogenase N-terminal" evidence="2">
    <location>
        <begin position="28"/>
        <end position="263"/>
    </location>
</feature>